<evidence type="ECO:0000259" key="4">
    <source>
        <dbReference type="Pfam" id="PF03443"/>
    </source>
</evidence>
<dbReference type="STRING" id="1314785.A0A165BET6"/>
<dbReference type="RefSeq" id="XP_040758639.1">
    <property type="nucleotide sequence ID" value="XM_040911004.1"/>
</dbReference>
<proteinExistence type="predicted"/>
<gene>
    <name evidence="5" type="ORF">LAESUDRAFT_739417</name>
</gene>
<dbReference type="InterPro" id="IPR049892">
    <property type="entry name" value="AA9"/>
</dbReference>
<evidence type="ECO:0000256" key="2">
    <source>
        <dbReference type="RuleBase" id="RU368122"/>
    </source>
</evidence>
<keyword evidence="2" id="KW-0136">Cellulose degradation</keyword>
<evidence type="ECO:0000313" key="5">
    <source>
        <dbReference type="EMBL" id="KZT00899.1"/>
    </source>
</evidence>
<comment type="subcellular location">
    <subcellularLocation>
        <location evidence="2">Secreted</location>
    </subcellularLocation>
</comment>
<evidence type="ECO:0000256" key="3">
    <source>
        <dbReference type="SAM" id="SignalP"/>
    </source>
</evidence>
<dbReference type="GeneID" id="63828033"/>
<dbReference type="Gene3D" id="2.70.50.70">
    <property type="match status" value="1"/>
</dbReference>
<keyword evidence="2" id="KW-0624">Polysaccharide degradation</keyword>
<comment type="domain">
    <text evidence="2">Has a modular structure: an endo-beta-1,4-glucanase catalytic module at the N-terminus, a linker rich in serines and threonines, and a C-terminal carbohydrate-binding module (CBM).</text>
</comment>
<comment type="catalytic activity">
    <reaction evidence="2">
        <text>[(1-&gt;4)-beta-D-glucosyl]n+m + reduced acceptor + O2 = 4-dehydro-beta-D-glucosyl-[(1-&gt;4)-beta-D-glucosyl]n-1 + [(1-&gt;4)-beta-D-glucosyl]m + acceptor + H2O.</text>
        <dbReference type="EC" id="1.14.99.56"/>
    </reaction>
</comment>
<dbReference type="InParanoid" id="A0A165BET6"/>
<dbReference type="GO" id="GO:0030248">
    <property type="term" value="F:cellulose binding"/>
    <property type="evidence" value="ECO:0007669"/>
    <property type="project" value="UniProtKB-UniRule"/>
</dbReference>
<dbReference type="Proteomes" id="UP000076871">
    <property type="component" value="Unassembled WGS sequence"/>
</dbReference>
<dbReference type="InterPro" id="IPR005103">
    <property type="entry name" value="AA9_LPMO"/>
</dbReference>
<keyword evidence="3" id="KW-0732">Signal</keyword>
<dbReference type="CDD" id="cd21175">
    <property type="entry name" value="LPMO_AA9"/>
    <property type="match status" value="1"/>
</dbReference>
<dbReference type="GO" id="GO:0004497">
    <property type="term" value="F:monooxygenase activity"/>
    <property type="evidence" value="ECO:0007669"/>
    <property type="project" value="UniProtKB-KW"/>
</dbReference>
<keyword evidence="1 2" id="KW-1015">Disulfide bond</keyword>
<evidence type="ECO:0000313" key="6">
    <source>
        <dbReference type="Proteomes" id="UP000076871"/>
    </source>
</evidence>
<feature type="signal peptide" evidence="3">
    <location>
        <begin position="1"/>
        <end position="25"/>
    </location>
</feature>
<keyword evidence="5" id="KW-0503">Monooxygenase</keyword>
<organism evidence="5 6">
    <name type="scientific">Laetiporus sulphureus 93-53</name>
    <dbReference type="NCBI Taxonomy" id="1314785"/>
    <lineage>
        <taxon>Eukaryota</taxon>
        <taxon>Fungi</taxon>
        <taxon>Dikarya</taxon>
        <taxon>Basidiomycota</taxon>
        <taxon>Agaricomycotina</taxon>
        <taxon>Agaricomycetes</taxon>
        <taxon>Polyporales</taxon>
        <taxon>Laetiporus</taxon>
    </lineage>
</organism>
<dbReference type="Pfam" id="PF03443">
    <property type="entry name" value="AA9"/>
    <property type="match status" value="1"/>
</dbReference>
<keyword evidence="6" id="KW-1185">Reference proteome</keyword>
<dbReference type="OrthoDB" id="4849160at2759"/>
<dbReference type="AlphaFoldDB" id="A0A165BET6"/>
<dbReference type="EMBL" id="KV427674">
    <property type="protein sequence ID" value="KZT00899.1"/>
    <property type="molecule type" value="Genomic_DNA"/>
</dbReference>
<accession>A0A165BET6</accession>
<keyword evidence="5" id="KW-0560">Oxidoreductase</keyword>
<evidence type="ECO:0000256" key="1">
    <source>
        <dbReference type="ARBA" id="ARBA00023157"/>
    </source>
</evidence>
<dbReference type="PANTHER" id="PTHR33353:SF32">
    <property type="entry name" value="ENDO-BETA-1,4-GLUCANASE D"/>
    <property type="match status" value="1"/>
</dbReference>
<dbReference type="GO" id="GO:0030245">
    <property type="term" value="P:cellulose catabolic process"/>
    <property type="evidence" value="ECO:0007669"/>
    <property type="project" value="UniProtKB-UniRule"/>
</dbReference>
<keyword evidence="2" id="KW-0119">Carbohydrate metabolism</keyword>
<keyword evidence="2" id="KW-0964">Secreted</keyword>
<protein>
    <recommendedName>
        <fullName evidence="2">AA9 family lytic polysaccharide monooxygenase</fullName>
        <ecNumber evidence="2">1.14.99.56</ecNumber>
    </recommendedName>
    <alternativeName>
        <fullName evidence="2">Endo-beta-1,4-glucanase</fullName>
    </alternativeName>
    <alternativeName>
        <fullName evidence="2">Glycosyl hydrolase 61 family protein</fullName>
    </alternativeName>
</protein>
<dbReference type="GO" id="GO:0005576">
    <property type="term" value="C:extracellular region"/>
    <property type="evidence" value="ECO:0007669"/>
    <property type="project" value="UniProtKB-SubCell"/>
</dbReference>
<sequence>MLHLPVRGVWAVALACAFGTASVSAHGFVSQVVVDGIAYAGNIPGSSSPGASPIRMISTIDPVKGATSADINCGWDAQLAEVVAPASAGSEVTFQWAGGSTGGSNWPHNTGPLMTYMASCGNVSCAEFNATEAAWFKIAELGLISSDSGSVTWYQEYIEAGDSYTVTLPANLEAGGYLIRHEIIALQLAMSEGGAEFYPSCTQIEVGGDGTGVPDSDETCTFPGGYADDDPGIYTPDVYDPGFTYDFPGPAISQLVSGDGEGEITSALGGDGVAITAGSSASVSASVLVVPSGTSASAGSGASTASAVTTLSATASTSAPSASASASGGTPWWPAPKCLL</sequence>
<feature type="domain" description="Auxiliary Activity family 9 catalytic" evidence="4">
    <location>
        <begin position="26"/>
        <end position="239"/>
    </location>
</feature>
<name>A0A165BET6_9APHY</name>
<reference evidence="5 6" key="1">
    <citation type="journal article" date="2016" name="Mol. Biol. Evol.">
        <title>Comparative Genomics of Early-Diverging Mushroom-Forming Fungi Provides Insights into the Origins of Lignocellulose Decay Capabilities.</title>
        <authorList>
            <person name="Nagy L.G."/>
            <person name="Riley R."/>
            <person name="Tritt A."/>
            <person name="Adam C."/>
            <person name="Daum C."/>
            <person name="Floudas D."/>
            <person name="Sun H."/>
            <person name="Yadav J.S."/>
            <person name="Pangilinan J."/>
            <person name="Larsson K.H."/>
            <person name="Matsuura K."/>
            <person name="Barry K."/>
            <person name="Labutti K."/>
            <person name="Kuo R."/>
            <person name="Ohm R.A."/>
            <person name="Bhattacharya S.S."/>
            <person name="Shirouzu T."/>
            <person name="Yoshinaga Y."/>
            <person name="Martin F.M."/>
            <person name="Grigoriev I.V."/>
            <person name="Hibbett D.S."/>
        </authorList>
    </citation>
    <scope>NUCLEOTIDE SEQUENCE [LARGE SCALE GENOMIC DNA]</scope>
    <source>
        <strain evidence="5 6">93-53</strain>
    </source>
</reference>
<feature type="chain" id="PRO_5007855608" description="AA9 family lytic polysaccharide monooxygenase" evidence="3">
    <location>
        <begin position="26"/>
        <end position="340"/>
    </location>
</feature>
<dbReference type="EC" id="1.14.99.56" evidence="2"/>
<dbReference type="GO" id="GO:0008810">
    <property type="term" value="F:cellulase activity"/>
    <property type="evidence" value="ECO:0007669"/>
    <property type="project" value="UniProtKB-UniRule"/>
</dbReference>
<dbReference type="PANTHER" id="PTHR33353">
    <property type="entry name" value="PUTATIVE (AFU_ORTHOLOGUE AFUA_1G12560)-RELATED"/>
    <property type="match status" value="1"/>
</dbReference>
<comment type="function">
    <text evidence="2">Lytic polysaccharide monooxygenase (LMPO) that depolymerizes crystalline and amorphous polysaccharides via the oxidation of scissile alpha- or beta-(1-4)-glycosidic bonds, yielding C1 and/or C4 oxidation products. Catalysis by LPMOs requires the reduction of the active-site copper from Cu(II) to Cu(I) by a reducing agent and H(2)O(2) or O(2) as a cosubstrate.</text>
</comment>